<accession>A0AAD2CQ12</accession>
<organism evidence="2 3">
    <name type="scientific">Cylindrotheca closterium</name>
    <dbReference type="NCBI Taxonomy" id="2856"/>
    <lineage>
        <taxon>Eukaryota</taxon>
        <taxon>Sar</taxon>
        <taxon>Stramenopiles</taxon>
        <taxon>Ochrophyta</taxon>
        <taxon>Bacillariophyta</taxon>
        <taxon>Bacillariophyceae</taxon>
        <taxon>Bacillariophycidae</taxon>
        <taxon>Bacillariales</taxon>
        <taxon>Bacillariaceae</taxon>
        <taxon>Cylindrotheca</taxon>
    </lineage>
</organism>
<dbReference type="Proteomes" id="UP001295423">
    <property type="component" value="Unassembled WGS sequence"/>
</dbReference>
<evidence type="ECO:0000313" key="3">
    <source>
        <dbReference type="Proteomes" id="UP001295423"/>
    </source>
</evidence>
<evidence type="ECO:0000259" key="1">
    <source>
        <dbReference type="PROSITE" id="PS50404"/>
    </source>
</evidence>
<name>A0AAD2CQ12_9STRA</name>
<feature type="domain" description="GST N-terminal" evidence="1">
    <location>
        <begin position="31"/>
        <end position="133"/>
    </location>
</feature>
<dbReference type="SUPFAM" id="SSF52833">
    <property type="entry name" value="Thioredoxin-like"/>
    <property type="match status" value="2"/>
</dbReference>
<comment type="caution">
    <text evidence="2">The sequence shown here is derived from an EMBL/GenBank/DDBJ whole genome shotgun (WGS) entry which is preliminary data.</text>
</comment>
<dbReference type="PANTHER" id="PTHR45288">
    <property type="entry name" value="THIOREDOXIN FAMILY PROTEIN"/>
    <property type="match status" value="1"/>
</dbReference>
<gene>
    <name evidence="2" type="ORF">CYCCA115_LOCUS7815</name>
</gene>
<dbReference type="Pfam" id="PF13417">
    <property type="entry name" value="GST_N_3"/>
    <property type="match status" value="1"/>
</dbReference>
<dbReference type="InterPro" id="IPR004045">
    <property type="entry name" value="Glutathione_S-Trfase_N"/>
</dbReference>
<dbReference type="Gene3D" id="3.40.30.10">
    <property type="entry name" value="Glutaredoxin"/>
    <property type="match status" value="1"/>
</dbReference>
<protein>
    <recommendedName>
        <fullName evidence="1">GST N-terminal domain-containing protein</fullName>
    </recommendedName>
</protein>
<dbReference type="EMBL" id="CAKOGP040001112">
    <property type="protein sequence ID" value="CAJ1942174.1"/>
    <property type="molecule type" value="Genomic_DNA"/>
</dbReference>
<keyword evidence="3" id="KW-1185">Reference proteome</keyword>
<reference evidence="2" key="1">
    <citation type="submission" date="2023-08" db="EMBL/GenBank/DDBJ databases">
        <authorList>
            <person name="Audoor S."/>
            <person name="Bilcke G."/>
        </authorList>
    </citation>
    <scope>NUCLEOTIDE SEQUENCE</scope>
</reference>
<dbReference type="AlphaFoldDB" id="A0AAD2CQ12"/>
<sequence>MDRILSSVASKTRGSVGRAAAHRTSPVPPNHDLILYEYEASPWCRIVREYLTILDLKAQIRPCPRQTLFMEGAYDKESRFRPEAMQYLKSSHQTDDMTFPILVDRTKAKDSPEVIVESYAILEHLWQQYGQSVEKGQNRPDQWWNSPSIPFPIRFLSLAGPSYLRPFPSCGILKTPSTWDNGTEITLYQAEGCPESRLVRETLCTLEIPYLSIAAGINSSNSYDPVKGHPTPILEDGTHVFYGASECNNHLWKTYKDPSGMMPRFWNMLSDGENLGRAGSWGVGAYTAFLKGARDFVPQHAMK</sequence>
<proteinExistence type="predicted"/>
<dbReference type="PANTHER" id="PTHR45288:SF1">
    <property type="entry name" value="THIOREDOXIN FAMILY PROTEIN"/>
    <property type="match status" value="1"/>
</dbReference>
<dbReference type="PROSITE" id="PS50404">
    <property type="entry name" value="GST_NTER"/>
    <property type="match status" value="1"/>
</dbReference>
<evidence type="ECO:0000313" key="2">
    <source>
        <dbReference type="EMBL" id="CAJ1942174.1"/>
    </source>
</evidence>
<dbReference type="InterPro" id="IPR036249">
    <property type="entry name" value="Thioredoxin-like_sf"/>
</dbReference>